<comment type="caution">
    <text evidence="1">The sequence shown here is derived from an EMBL/GenBank/DDBJ whole genome shotgun (WGS) entry which is preliminary data.</text>
</comment>
<name>A0A0C2MGX2_THEKT</name>
<organism evidence="1 2">
    <name type="scientific">Thelohanellus kitauei</name>
    <name type="common">Myxosporean</name>
    <dbReference type="NCBI Taxonomy" id="669202"/>
    <lineage>
        <taxon>Eukaryota</taxon>
        <taxon>Metazoa</taxon>
        <taxon>Cnidaria</taxon>
        <taxon>Myxozoa</taxon>
        <taxon>Myxosporea</taxon>
        <taxon>Bivalvulida</taxon>
        <taxon>Platysporina</taxon>
        <taxon>Myxobolidae</taxon>
        <taxon>Thelohanellus</taxon>
    </lineage>
</organism>
<dbReference type="Proteomes" id="UP000031668">
    <property type="component" value="Unassembled WGS sequence"/>
</dbReference>
<sequence length="108" mass="13016">MDNLNTALILAYKYDKHIWHSLREYERKIFIQAVDRDGLCELFQKNNPKKMAYAVSGNYFLFVYEVKNMLNEWLYVRVIVFDKSKPWDTVNTPRILDILDTKPFTNIY</sequence>
<proteinExistence type="predicted"/>
<accession>A0A0C2MGX2</accession>
<gene>
    <name evidence="1" type="ORF">RF11_13899</name>
</gene>
<reference evidence="1 2" key="1">
    <citation type="journal article" date="2014" name="Genome Biol. Evol.">
        <title>The genome of the myxosporean Thelohanellus kitauei shows adaptations to nutrient acquisition within its fish host.</title>
        <authorList>
            <person name="Yang Y."/>
            <person name="Xiong J."/>
            <person name="Zhou Z."/>
            <person name="Huo F."/>
            <person name="Miao W."/>
            <person name="Ran C."/>
            <person name="Liu Y."/>
            <person name="Zhang J."/>
            <person name="Feng J."/>
            <person name="Wang M."/>
            <person name="Wang M."/>
            <person name="Wang L."/>
            <person name="Yao B."/>
        </authorList>
    </citation>
    <scope>NUCLEOTIDE SEQUENCE [LARGE SCALE GENOMIC DNA]</scope>
    <source>
        <strain evidence="1">Wuqing</strain>
    </source>
</reference>
<dbReference type="AlphaFoldDB" id="A0A0C2MGX2"/>
<evidence type="ECO:0000313" key="1">
    <source>
        <dbReference type="EMBL" id="KII60926.1"/>
    </source>
</evidence>
<evidence type="ECO:0000313" key="2">
    <source>
        <dbReference type="Proteomes" id="UP000031668"/>
    </source>
</evidence>
<protein>
    <submittedName>
        <fullName evidence="1">Uncharacterized protein</fullName>
    </submittedName>
</protein>
<keyword evidence="2" id="KW-1185">Reference proteome</keyword>
<dbReference type="EMBL" id="JWZT01005390">
    <property type="protein sequence ID" value="KII60926.1"/>
    <property type="molecule type" value="Genomic_DNA"/>
</dbReference>